<dbReference type="RefSeq" id="WP_269309329.1">
    <property type="nucleotide sequence ID" value="NZ_CP098242.1"/>
</dbReference>
<dbReference type="AlphaFoldDB" id="A0A9E9P2V7"/>
<keyword evidence="2" id="KW-1185">Reference proteome</keyword>
<accession>A0A9E9P2V7</accession>
<dbReference type="KEGG" id="ovb:NB640_01235"/>
<gene>
    <name evidence="1" type="ORF">NB640_01235</name>
</gene>
<dbReference type="EMBL" id="CP098242">
    <property type="protein sequence ID" value="WAW10319.1"/>
    <property type="molecule type" value="Genomic_DNA"/>
</dbReference>
<evidence type="ECO:0000313" key="2">
    <source>
        <dbReference type="Proteomes" id="UP001156215"/>
    </source>
</evidence>
<reference evidence="1" key="1">
    <citation type="journal article" date="2022" name="Front. Microbiol.">
        <title>New perspectives on an old grouping: The genomic and phenotypic variability of Oxalobacter formigenes and the implications for calcium oxalate stone prevention.</title>
        <authorList>
            <person name="Chmiel J.A."/>
            <person name="Carr C."/>
            <person name="Stuivenberg G.A."/>
            <person name="Venema R."/>
            <person name="Chanyi R.M."/>
            <person name="Al K.F."/>
            <person name="Giguere D."/>
            <person name="Say H."/>
            <person name="Akouris P.P."/>
            <person name="Dominguez Romero S.A."/>
            <person name="Kwong A."/>
            <person name="Tai V."/>
            <person name="Koval S.F."/>
            <person name="Razvi H."/>
            <person name="Bjazevic J."/>
            <person name="Burton J.P."/>
        </authorList>
    </citation>
    <scope>NUCLEOTIDE SEQUENCE</scope>
    <source>
        <strain evidence="1">WoOx3</strain>
    </source>
</reference>
<organism evidence="1 2">
    <name type="scientific">Oxalobacter vibrioformis</name>
    <dbReference type="NCBI Taxonomy" id="933080"/>
    <lineage>
        <taxon>Bacteria</taxon>
        <taxon>Pseudomonadati</taxon>
        <taxon>Pseudomonadota</taxon>
        <taxon>Betaproteobacteria</taxon>
        <taxon>Burkholderiales</taxon>
        <taxon>Oxalobacteraceae</taxon>
        <taxon>Oxalobacter</taxon>
    </lineage>
</organism>
<evidence type="ECO:0000313" key="1">
    <source>
        <dbReference type="EMBL" id="WAW10319.1"/>
    </source>
</evidence>
<proteinExistence type="predicted"/>
<sequence>MNNLSYSMVVGVYQSPEIAKHAINELVKDGYSADQIHIRSKTANDLGPATTDESTCDLYGNIKGNLDNFFHGMTDGDSHSRILDEYAKVLEAGNTIISVDADNDVAANKAAALMSQNAAVASDYTATSPKESDISDTGSWSGVKIFKGTKYSDYKGSKRSH</sequence>
<name>A0A9E9P2V7_9BURK</name>
<dbReference type="Proteomes" id="UP001156215">
    <property type="component" value="Chromosome"/>
</dbReference>
<protein>
    <submittedName>
        <fullName evidence="1">General stress protein</fullName>
    </submittedName>
</protein>